<dbReference type="Gene3D" id="2.60.40.10">
    <property type="entry name" value="Immunoglobulins"/>
    <property type="match status" value="1"/>
</dbReference>
<comment type="caution">
    <text evidence="5">The sequence shown here is derived from an EMBL/GenBank/DDBJ whole genome shotgun (WGS) entry which is preliminary data.</text>
</comment>
<dbReference type="EMBL" id="JACMYC010000002">
    <property type="protein sequence ID" value="MBC2959480.1"/>
    <property type="molecule type" value="Genomic_DNA"/>
</dbReference>
<dbReference type="SUPFAM" id="SSF56300">
    <property type="entry name" value="Metallo-dependent phosphatases"/>
    <property type="match status" value="1"/>
</dbReference>
<dbReference type="Gene3D" id="3.60.21.10">
    <property type="match status" value="1"/>
</dbReference>
<feature type="region of interest" description="Disordered" evidence="3">
    <location>
        <begin position="458"/>
        <end position="477"/>
    </location>
</feature>
<evidence type="ECO:0000256" key="2">
    <source>
        <dbReference type="ARBA" id="ARBA00023157"/>
    </source>
</evidence>
<dbReference type="InterPro" id="IPR029052">
    <property type="entry name" value="Metallo-depent_PP-like"/>
</dbReference>
<feature type="domain" description="LamG-like jellyroll fold" evidence="4">
    <location>
        <begin position="97"/>
        <end position="231"/>
    </location>
</feature>
<dbReference type="InterPro" id="IPR043543">
    <property type="entry name" value="PAPPA/PAPPA2"/>
</dbReference>
<dbReference type="Proteomes" id="UP000604001">
    <property type="component" value="Unassembled WGS sequence"/>
</dbReference>
<reference evidence="5 6" key="1">
    <citation type="submission" date="2020-08" db="EMBL/GenBank/DDBJ databases">
        <title>novel species in genus Nocardioides.</title>
        <authorList>
            <person name="Zhang G."/>
        </authorList>
    </citation>
    <scope>NUCLEOTIDE SEQUENCE [LARGE SCALE GENOMIC DNA]</scope>
    <source>
        <strain evidence="5 6">SC8A-24</strain>
    </source>
</reference>
<name>A0ABR6U513_9ACTN</name>
<feature type="region of interest" description="Disordered" evidence="3">
    <location>
        <begin position="688"/>
        <end position="728"/>
    </location>
</feature>
<sequence>MSPTQAAPAEVVDVAAASPTAAATEVPEPDVFDVDFGRGTPDDRAQGFAATPVDRVTLVDDADLGQTVASFDGTDDAYHYDDFATSWTDTSYVRPTTQVTVQCTFKYTGPVPPTGNVAVVCGNNVGSYMLYIQGSALVSNVKTSASNWMSAPLAANRWMDVVITYDGSSMATYVDGEVVHQFPRTGPIPVPAAGAARAITIGDSLAPGGAGHDFTGRIAASRVWSTALTADQVRALHGVEEPEEQAVPAADVFDVDFARGTADDRAQGFAATAMDGATLVEDPELGRKVATFDGVDDAFRYPDFATSWTDPAYVRPTTQMTMQCRFKYTGPVPPRGNVAMICGNNGGSYMAYLQGSNLVTNIRQGASNWMNTPFAARQNQWVDVVITYDGSRMATYVDGEVVNVLPRTGAIAVPAAGPARGMTIGDSLVTGNENHDFTGQVASSRIWSTALAPAQVRALHAEQSEQPEQPEEPELPGVPAADVFDVDFARGTADDRAQGFAATAMDGATLVEDPELGRRVATFDGVDDAFRYPDFATSWTDPAYVRPTTQMTMQCRFKYTGPVPPKGNVAMICGNNGGSYMAYLQGSNLVTNIRQGASNWMNTPFAAGSWVDAVITYDGTTMTTYVDGRVTSQLARTGPIAVPAAGPARGMTIGDSLAPGSEAFDFTGQIASVRVWSRALTPEQVKAISGTEEEPDEPQQPEEPDEPGVAPRPNVLDVDFGRGTPDDRAQGFAATAVDGVSLLRDDELGQTVASFDGDKDAYHYDDFAEIWTNSDYVRPTGSFTQQCKFRYTGATLPTQPQLVCRVHGTGGFGMWVNGSTMTSALRTTTTNDWLASRYQKDEWVDAVQTYDGTTWKVYLDGELTVSKERTGQILVPATVDRPYTLADWPGGTGIQSFEGDIAASRVWTRALTAEQVMDLHEGNVKELEPTQPRLVPDPAVLDIDFSRGTADDAAQGFKATAVGGASLVRDAELGQTVARLDGDQGAYRYSGFSQVWTNGQYVRPTTAFTQQCKFRYTGASAPSGVQYTCQNNSGGGFGMWIEASGMTANLQTTRNNAWIAAPFKRGEWVDAVQTYDGSTWKLYVNGELASSAARQGDVRGGSPHEVGGSPANAAWNFEGDVAASRVWDTALTPYQVKALHAGSADIPEVDVVETVPATGSDLREAVPFEVRRKNADAATGWTYLLDGEPIEPGDMVGPGLAAGAHEIVISAVGPLGENRKWRVSFTSEVMPAGGGTETGQGAGKVTLSAIASNPAGGRVTTTFTEALVTSASEGFQGVVDTMPTTLEFDYREGSELVGLQEPDGQLADSPSSRDTVFQRFDVDVPASDARREVVWSGVVDAARSVTLLAWHVTRQEWVELASARGEAGGDTMLKGRVRPGFVDEGTVHLMVVGQDPFADDLAPRDASANLPENRDHFEDPEDYDFAIAHFSDTQNMTQIAGNVCPQYNPGAEHVARQAYSDLTSWISGNSEARKIAYTAHTGDLIESNMTTYPALCAKNAEQVAAEFAFTDEMQAILDDSGVVNSVLAGNHDNAGGTDTGAGNLFNQTFGPDRYYAASQAWPAGASYHPWDEVLDEDGDVVTPGVDNDNNYILFSAGGLDFVAVSLSYGVTEAEADWASSVFERHSDRSGVLLTHAYLSASTMSDGRSAGRTGDGGALYERVVVKNPNVFLVLAGHIHGVATNVVPDSGVTVDRKHGVVELLADYQEYRVPAREVWPDQVQPGGGVDLDDDGVVDYGGGDGIILGASFLRLLQIDIEKSTMSVDTYSPYLDNFGTTEYDTSGRYNGAEDNFTVPIDLPTRTTGFATDGLSVLTATDTVIGERTVASGWPATVEWTGLTEGELYGWLATSRDASGTNLGRVQQFGGVVVANAAGADVTAPVLTVPAAAQVRVGGAFDPMQGVTALDATDGDLTSQVQVVGVVDPLTPGVYPLVYSVADANGNTAQAVQVVTVVAASSPQQPQQPQLTATTVQASNLTTPVGGTATLRATITPSTATGTVRFLMGEALVCEAAVVDGAALCATSALQAAGSYSVDAVYSGDAGHEPSRRSFVLTVTDPPVASAVPTISGTPEVGQVLTAQPGAWTEGATLSYQWLRDGEAVTGATGRTYTAVAADAGTRVSVQVTGAKEGHVSTSETSTGVTVAPGTLAASKPRVTGKARVGKKLTAKTGTWTDGARLSFRWYANGQRIKVAKGKTLKLTRNLQGKRIVVEVVGTKAGYTTVVKSSTARKVKRRR</sequence>
<dbReference type="PANTHER" id="PTHR46130">
    <property type="entry name" value="LAMGL DOMAIN-CONTAINING PROTEIN"/>
    <property type="match status" value="1"/>
</dbReference>
<dbReference type="InterPro" id="IPR013783">
    <property type="entry name" value="Ig-like_fold"/>
</dbReference>
<dbReference type="Pfam" id="PF16403">
    <property type="entry name" value="Bact_surface_Ig-like"/>
    <property type="match status" value="1"/>
</dbReference>
<keyword evidence="6" id="KW-1185">Reference proteome</keyword>
<evidence type="ECO:0000259" key="4">
    <source>
        <dbReference type="SMART" id="SM00560"/>
    </source>
</evidence>
<keyword evidence="1" id="KW-0732">Signal</keyword>
<evidence type="ECO:0000313" key="6">
    <source>
        <dbReference type="Proteomes" id="UP000604001"/>
    </source>
</evidence>
<evidence type="ECO:0000313" key="5">
    <source>
        <dbReference type="EMBL" id="MBC2959480.1"/>
    </source>
</evidence>
<gene>
    <name evidence="5" type="ORF">H7344_04135</name>
</gene>
<feature type="domain" description="LamG-like jellyroll fold" evidence="4">
    <location>
        <begin position="1006"/>
        <end position="1134"/>
    </location>
</feature>
<dbReference type="Gene3D" id="2.60.40.2700">
    <property type="match status" value="2"/>
</dbReference>
<dbReference type="InterPro" id="IPR032179">
    <property type="entry name" value="Cry22Aa_Ig-like"/>
</dbReference>
<proteinExistence type="predicted"/>
<keyword evidence="2" id="KW-1015">Disulfide bond</keyword>
<feature type="domain" description="LamG-like jellyroll fold" evidence="4">
    <location>
        <begin position="549"/>
        <end position="683"/>
    </location>
</feature>
<dbReference type="PANTHER" id="PTHR46130:SF3">
    <property type="entry name" value="CHROMOSOME UNDETERMINED SCAFFOLD_33, WHOLE GENOME SHOTGUN SEQUENCE"/>
    <property type="match status" value="1"/>
</dbReference>
<dbReference type="SMART" id="SM00560">
    <property type="entry name" value="LamGL"/>
    <property type="match status" value="4"/>
</dbReference>
<evidence type="ECO:0000256" key="3">
    <source>
        <dbReference type="SAM" id="MobiDB-lite"/>
    </source>
</evidence>
<organism evidence="5 6">
    <name type="scientific">Nocardioides deserti</name>
    <dbReference type="NCBI Taxonomy" id="1588644"/>
    <lineage>
        <taxon>Bacteria</taxon>
        <taxon>Bacillati</taxon>
        <taxon>Actinomycetota</taxon>
        <taxon>Actinomycetes</taxon>
        <taxon>Propionibacteriales</taxon>
        <taxon>Nocardioidaceae</taxon>
        <taxon>Nocardioides</taxon>
    </lineage>
</organism>
<dbReference type="Pfam" id="PF13385">
    <property type="entry name" value="Laminin_G_3"/>
    <property type="match status" value="5"/>
</dbReference>
<dbReference type="SUPFAM" id="SSF49899">
    <property type="entry name" value="Concanavalin A-like lectins/glucanases"/>
    <property type="match status" value="5"/>
</dbReference>
<feature type="compositionally biased region" description="Acidic residues" evidence="3">
    <location>
        <begin position="691"/>
        <end position="706"/>
    </location>
</feature>
<dbReference type="Gene3D" id="2.60.120.200">
    <property type="match status" value="5"/>
</dbReference>
<dbReference type="InterPro" id="IPR032109">
    <property type="entry name" value="Big_3_5"/>
</dbReference>
<dbReference type="RefSeq" id="WP_186344759.1">
    <property type="nucleotide sequence ID" value="NZ_BMMR01000002.1"/>
</dbReference>
<protein>
    <submittedName>
        <fullName evidence="5">Ig-like domain repeat protein</fullName>
    </submittedName>
</protein>
<dbReference type="InterPro" id="IPR006558">
    <property type="entry name" value="LamG-like"/>
</dbReference>
<dbReference type="Pfam" id="PF16640">
    <property type="entry name" value="Big_3_5"/>
    <property type="match status" value="1"/>
</dbReference>
<feature type="domain" description="LamG-like jellyroll fold" evidence="4">
    <location>
        <begin position="318"/>
        <end position="454"/>
    </location>
</feature>
<accession>A0ABR6U513</accession>
<dbReference type="InterPro" id="IPR013320">
    <property type="entry name" value="ConA-like_dom_sf"/>
</dbReference>
<evidence type="ECO:0000256" key="1">
    <source>
        <dbReference type="ARBA" id="ARBA00022729"/>
    </source>
</evidence>